<evidence type="ECO:0000313" key="2">
    <source>
        <dbReference type="WBParaSite" id="nRc.2.0.1.t00179-RA"/>
    </source>
</evidence>
<proteinExistence type="predicted"/>
<keyword evidence="1" id="KW-1185">Reference proteome</keyword>
<dbReference type="WBParaSite" id="nRc.2.0.1.t00179-RA">
    <property type="protein sequence ID" value="nRc.2.0.1.t00179-RA"/>
    <property type="gene ID" value="nRc.2.0.1.g00179"/>
</dbReference>
<organism evidence="1 2">
    <name type="scientific">Romanomermis culicivorax</name>
    <name type="common">Nematode worm</name>
    <dbReference type="NCBI Taxonomy" id="13658"/>
    <lineage>
        <taxon>Eukaryota</taxon>
        <taxon>Metazoa</taxon>
        <taxon>Ecdysozoa</taxon>
        <taxon>Nematoda</taxon>
        <taxon>Enoplea</taxon>
        <taxon>Dorylaimia</taxon>
        <taxon>Mermithida</taxon>
        <taxon>Mermithoidea</taxon>
        <taxon>Mermithidae</taxon>
        <taxon>Romanomermis</taxon>
    </lineage>
</organism>
<evidence type="ECO:0000313" key="1">
    <source>
        <dbReference type="Proteomes" id="UP000887565"/>
    </source>
</evidence>
<name>A0A915HER8_ROMCU</name>
<sequence length="120" mass="13797">MAHLKIGAIGQDSIPVDTQNNGIFAYESLTRMLNREISLRKDNYTCLFRRNGTECNRHNVIERKGNFRSVRLGATVGHFLENCSYPFRLKVDFQAVNDRFRSVEKGKKSAARPAILLFLY</sequence>
<reference evidence="2" key="1">
    <citation type="submission" date="2022-11" db="UniProtKB">
        <authorList>
            <consortium name="WormBaseParasite"/>
        </authorList>
    </citation>
    <scope>IDENTIFICATION</scope>
</reference>
<dbReference type="Proteomes" id="UP000887565">
    <property type="component" value="Unplaced"/>
</dbReference>
<protein>
    <submittedName>
        <fullName evidence="2">Uncharacterized protein</fullName>
    </submittedName>
</protein>
<dbReference type="AlphaFoldDB" id="A0A915HER8"/>
<accession>A0A915HER8</accession>